<dbReference type="Gene3D" id="3.40.50.10190">
    <property type="entry name" value="BRCT domain"/>
    <property type="match status" value="1"/>
</dbReference>
<dbReference type="NCBIfam" id="TIGR02250">
    <property type="entry name" value="FCP1_euk"/>
    <property type="match status" value="1"/>
</dbReference>
<comment type="subcellular location">
    <subcellularLocation>
        <location evidence="1 9">Nucleus</location>
    </subcellularLocation>
</comment>
<feature type="region of interest" description="Disordered" evidence="10">
    <location>
        <begin position="708"/>
        <end position="751"/>
    </location>
</feature>
<dbReference type="InterPro" id="IPR001357">
    <property type="entry name" value="BRCT_dom"/>
</dbReference>
<dbReference type="FunFam" id="3.40.50.1000:FF:000040">
    <property type="entry name" value="RNA polymerase II subunit A C-terminal domain phosphatase"/>
    <property type="match status" value="1"/>
</dbReference>
<dbReference type="InterPro" id="IPR011053">
    <property type="entry name" value="Single_hybrid_motif"/>
</dbReference>
<dbReference type="OrthoDB" id="10249888at2759"/>
<feature type="compositionally biased region" description="Basic and acidic residues" evidence="10">
    <location>
        <begin position="497"/>
        <end position="516"/>
    </location>
</feature>
<evidence type="ECO:0000256" key="1">
    <source>
        <dbReference type="ARBA" id="ARBA00004123"/>
    </source>
</evidence>
<organism evidence="13 14">
    <name type="scientific">Callosobruchus maculatus</name>
    <name type="common">Southern cowpea weevil</name>
    <name type="synonym">Pulse bruchid</name>
    <dbReference type="NCBI Taxonomy" id="64391"/>
    <lineage>
        <taxon>Eukaryota</taxon>
        <taxon>Metazoa</taxon>
        <taxon>Ecdysozoa</taxon>
        <taxon>Arthropoda</taxon>
        <taxon>Hexapoda</taxon>
        <taxon>Insecta</taxon>
        <taxon>Pterygota</taxon>
        <taxon>Neoptera</taxon>
        <taxon>Endopterygota</taxon>
        <taxon>Coleoptera</taxon>
        <taxon>Polyphaga</taxon>
        <taxon>Cucujiformia</taxon>
        <taxon>Chrysomeloidea</taxon>
        <taxon>Chrysomelidae</taxon>
        <taxon>Bruchinae</taxon>
        <taxon>Bruchini</taxon>
        <taxon>Callosobruchus</taxon>
    </lineage>
</organism>
<dbReference type="EC" id="3.1.3.16" evidence="2 9"/>
<dbReference type="Pfam" id="PF00533">
    <property type="entry name" value="BRCT"/>
    <property type="match status" value="1"/>
</dbReference>
<feature type="region of interest" description="Disordered" evidence="10">
    <location>
        <begin position="807"/>
        <end position="915"/>
    </location>
</feature>
<dbReference type="InterPro" id="IPR011947">
    <property type="entry name" value="FCP1_euk"/>
</dbReference>
<dbReference type="InterPro" id="IPR004274">
    <property type="entry name" value="FCP1_dom"/>
</dbReference>
<dbReference type="AlphaFoldDB" id="A0A653BR87"/>
<feature type="region of interest" description="Disordered" evidence="10">
    <location>
        <begin position="548"/>
        <end position="569"/>
    </location>
</feature>
<keyword evidence="3 9" id="KW-0378">Hydrolase</keyword>
<dbReference type="Proteomes" id="UP000410492">
    <property type="component" value="Unassembled WGS sequence"/>
</dbReference>
<dbReference type="GO" id="GO:0008420">
    <property type="term" value="F:RNA polymerase II CTD heptapeptide repeat phosphatase activity"/>
    <property type="evidence" value="ECO:0007669"/>
    <property type="project" value="UniProtKB-UniRule"/>
</dbReference>
<dbReference type="InterPro" id="IPR023214">
    <property type="entry name" value="HAD_sf"/>
</dbReference>
<dbReference type="PANTHER" id="PTHR23081:SF36">
    <property type="entry name" value="RNA POLYMERASE II SUBUNIT A C-TERMINAL DOMAIN PHOSPHATASE"/>
    <property type="match status" value="1"/>
</dbReference>
<dbReference type="CDD" id="cd17729">
    <property type="entry name" value="BRCT_CTDP1"/>
    <property type="match status" value="1"/>
</dbReference>
<feature type="compositionally biased region" description="Polar residues" evidence="10">
    <location>
        <begin position="559"/>
        <end position="568"/>
    </location>
</feature>
<evidence type="ECO:0000259" key="11">
    <source>
        <dbReference type="PROSITE" id="PS50172"/>
    </source>
</evidence>
<accession>A0A653BR87</accession>
<feature type="compositionally biased region" description="Acidic residues" evidence="10">
    <location>
        <begin position="881"/>
        <end position="895"/>
    </location>
</feature>
<dbReference type="Gene3D" id="3.40.50.1000">
    <property type="entry name" value="HAD superfamily/HAD-like"/>
    <property type="match status" value="1"/>
</dbReference>
<feature type="domain" description="FCP1 homology" evidence="12">
    <location>
        <begin position="139"/>
        <end position="303"/>
    </location>
</feature>
<feature type="region of interest" description="Disordered" evidence="10">
    <location>
        <begin position="493"/>
        <end position="516"/>
    </location>
</feature>
<evidence type="ECO:0000313" key="13">
    <source>
        <dbReference type="EMBL" id="VEN38114.1"/>
    </source>
</evidence>
<dbReference type="SMART" id="SM00292">
    <property type="entry name" value="BRCT"/>
    <property type="match status" value="1"/>
</dbReference>
<evidence type="ECO:0000256" key="6">
    <source>
        <dbReference type="ARBA" id="ARBA00040602"/>
    </source>
</evidence>
<sequence>MEAKTIYISQPQTKPIKILKWKIREGQTVPVGRVLLLYDFVDSKNPEQRKLKSLHAGTVQKIVAKQGGTINPGQTLVELEACSHPTVMNDMCAECGADLRKEETSPTTAFVPMVHAIPSLKVSEELAQKIGKADNDRLLSDKKLVLLVDLDQTLIHTTNDNIPPNIKDVYHFQLYGPNSPWYHTRLRPGTHRFLNNIHSHYELHICTFGARNYAHMIAAFLDPEQQIFNNRILSRDECFDPTSKKANLQALFPCGDNMVCIIDDREDVWSHAANLIHVRPYHFFQHTGDINAPPGLDKHEHDVEGGSAGIDLLAGVEANKSVAEQAVSDELEAGEVEQAEYDRAELEKEKAEHTKEKAVLGTDKAESGTEKDELGTVKADLEELEPTKSIESRTDEKVGQDEKSEEKEKNLDKAMVDNNVASDAKSETHSSNGNPDVENKTASLSENIEPGNQNVESEEDRAELSKKEIDENIVATITDIDMKTSTCNGDSAIVLDSESHNTEEEDAKISEDKSEDTQLINGERTNIKNSQQKNNSCIKSINTVDDEAGVDSKCKDSTKSSQDNNSDNLIEIDDPDDYLLYLEDILKRIHHAFYEEYDKLEAGDIPDLKVVIPKVRSHVLKGCQLVFSGLVPNRMKLEDSKVYQVATSLGAEVTQDITDKTTHLVAVRPGTVKVNAGRRQKNLKIVTPDWLWCCAERWDHVDERIFPLNSRGSKNRHPPPHCSSPEHRKYPTHDKPAARKRTPSGRFMDTINPLMSFSSADIADMDKEVEDILVNESGSSSSSEDETNKILGALSEDDKTAAIAEILNSSSSNEDDEPGGTEEDLALDYPRGFKRKRSCSKKELDEYDDDGVYDEDNPYDASQNSSDDDSPSERFRRGEMDIDDDIDMEQEDTQDSDSLTPPDPDEVDDKEWNRMGAELEREFLSNE</sequence>
<dbReference type="InterPro" id="IPR036420">
    <property type="entry name" value="BRCT_dom_sf"/>
</dbReference>
<comment type="catalytic activity">
    <reaction evidence="7 9">
        <text>O-phospho-L-seryl-[protein] + H2O = L-seryl-[protein] + phosphate</text>
        <dbReference type="Rhea" id="RHEA:20629"/>
        <dbReference type="Rhea" id="RHEA-COMP:9863"/>
        <dbReference type="Rhea" id="RHEA-COMP:11604"/>
        <dbReference type="ChEBI" id="CHEBI:15377"/>
        <dbReference type="ChEBI" id="CHEBI:29999"/>
        <dbReference type="ChEBI" id="CHEBI:43474"/>
        <dbReference type="ChEBI" id="CHEBI:83421"/>
        <dbReference type="EC" id="3.1.3.16"/>
    </reaction>
</comment>
<name>A0A653BR87_CALMS</name>
<feature type="compositionally biased region" description="Polar residues" evidence="10">
    <location>
        <begin position="429"/>
        <end position="455"/>
    </location>
</feature>
<dbReference type="SUPFAM" id="SSF52113">
    <property type="entry name" value="BRCT domain"/>
    <property type="match status" value="1"/>
</dbReference>
<dbReference type="Pfam" id="PF03031">
    <property type="entry name" value="NIF"/>
    <property type="match status" value="1"/>
</dbReference>
<dbReference type="EMBL" id="CAACVG010004078">
    <property type="protein sequence ID" value="VEN38114.1"/>
    <property type="molecule type" value="Genomic_DNA"/>
</dbReference>
<dbReference type="InterPro" id="IPR039189">
    <property type="entry name" value="Fcp1"/>
</dbReference>
<dbReference type="Gene3D" id="2.40.50.100">
    <property type="match status" value="1"/>
</dbReference>
<evidence type="ECO:0000256" key="9">
    <source>
        <dbReference type="RuleBase" id="RU366066"/>
    </source>
</evidence>
<evidence type="ECO:0000256" key="2">
    <source>
        <dbReference type="ARBA" id="ARBA00013081"/>
    </source>
</evidence>
<feature type="region of interest" description="Disordered" evidence="10">
    <location>
        <begin position="332"/>
        <end position="469"/>
    </location>
</feature>
<evidence type="ECO:0000256" key="10">
    <source>
        <dbReference type="SAM" id="MobiDB-lite"/>
    </source>
</evidence>
<protein>
    <recommendedName>
        <fullName evidence="6 9">RNA polymerase II subunit A C-terminal domain phosphatase</fullName>
        <ecNumber evidence="2 9">3.1.3.16</ecNumber>
    </recommendedName>
</protein>
<evidence type="ECO:0000256" key="3">
    <source>
        <dbReference type="ARBA" id="ARBA00022801"/>
    </source>
</evidence>
<dbReference type="GO" id="GO:0005634">
    <property type="term" value="C:nucleus"/>
    <property type="evidence" value="ECO:0007669"/>
    <property type="project" value="UniProtKB-SubCell"/>
</dbReference>
<evidence type="ECO:0000256" key="8">
    <source>
        <dbReference type="ARBA" id="ARBA00048336"/>
    </source>
</evidence>
<evidence type="ECO:0000313" key="14">
    <source>
        <dbReference type="Proteomes" id="UP000410492"/>
    </source>
</evidence>
<dbReference type="SUPFAM" id="SSF56784">
    <property type="entry name" value="HAD-like"/>
    <property type="match status" value="1"/>
</dbReference>
<proteinExistence type="predicted"/>
<evidence type="ECO:0000259" key="12">
    <source>
        <dbReference type="PROSITE" id="PS50969"/>
    </source>
</evidence>
<dbReference type="SUPFAM" id="SSF51230">
    <property type="entry name" value="Single hybrid motif"/>
    <property type="match status" value="1"/>
</dbReference>
<dbReference type="PROSITE" id="PS50172">
    <property type="entry name" value="BRCT"/>
    <property type="match status" value="1"/>
</dbReference>
<keyword evidence="5 9" id="KW-0539">Nucleus</keyword>
<gene>
    <name evidence="13" type="ORF">CALMAC_LOCUS3124</name>
</gene>
<comment type="function">
    <text evidence="9">This promotes the activity of RNA polymerase II.</text>
</comment>
<dbReference type="SMART" id="SM00577">
    <property type="entry name" value="CPDc"/>
    <property type="match status" value="1"/>
</dbReference>
<feature type="domain" description="BRCT" evidence="11">
    <location>
        <begin position="615"/>
        <end position="708"/>
    </location>
</feature>
<dbReference type="PANTHER" id="PTHR23081">
    <property type="entry name" value="RNA POLYMERASE II CTD PHOSPHATASE"/>
    <property type="match status" value="1"/>
</dbReference>
<feature type="compositionally biased region" description="Acidic residues" evidence="10">
    <location>
        <begin position="813"/>
        <end position="826"/>
    </location>
</feature>
<dbReference type="FunFam" id="3.40.50.10190:FF:000007">
    <property type="entry name" value="RNA polymerase II subunit A C-terminal domain phosphatase"/>
    <property type="match status" value="1"/>
</dbReference>
<dbReference type="InterPro" id="IPR036412">
    <property type="entry name" value="HAD-like_sf"/>
</dbReference>
<keyword evidence="14" id="KW-1185">Reference proteome</keyword>
<dbReference type="Pfam" id="PF26077">
    <property type="entry name" value="BSH_Fcp1"/>
    <property type="match status" value="1"/>
</dbReference>
<dbReference type="CDD" id="cd07521">
    <property type="entry name" value="HAD_FCP1-like"/>
    <property type="match status" value="1"/>
</dbReference>
<evidence type="ECO:0000256" key="5">
    <source>
        <dbReference type="ARBA" id="ARBA00023242"/>
    </source>
</evidence>
<reference evidence="13 14" key="1">
    <citation type="submission" date="2019-01" db="EMBL/GenBank/DDBJ databases">
        <authorList>
            <person name="Sayadi A."/>
        </authorList>
    </citation>
    <scope>NUCLEOTIDE SEQUENCE [LARGE SCALE GENOMIC DNA]</scope>
</reference>
<feature type="compositionally biased region" description="Basic and acidic residues" evidence="10">
    <location>
        <begin position="871"/>
        <end position="880"/>
    </location>
</feature>
<feature type="compositionally biased region" description="Basic and acidic residues" evidence="10">
    <location>
        <begin position="724"/>
        <end position="737"/>
    </location>
</feature>
<dbReference type="PROSITE" id="PS50969">
    <property type="entry name" value="FCP1"/>
    <property type="match status" value="1"/>
</dbReference>
<evidence type="ECO:0000256" key="7">
    <source>
        <dbReference type="ARBA" id="ARBA00047761"/>
    </source>
</evidence>
<keyword evidence="4" id="KW-0904">Protein phosphatase</keyword>
<dbReference type="InterPro" id="IPR058785">
    <property type="entry name" value="BSH_FCP1"/>
</dbReference>
<comment type="catalytic activity">
    <reaction evidence="8 9">
        <text>O-phospho-L-threonyl-[protein] + H2O = L-threonyl-[protein] + phosphate</text>
        <dbReference type="Rhea" id="RHEA:47004"/>
        <dbReference type="Rhea" id="RHEA-COMP:11060"/>
        <dbReference type="Rhea" id="RHEA-COMP:11605"/>
        <dbReference type="ChEBI" id="CHEBI:15377"/>
        <dbReference type="ChEBI" id="CHEBI:30013"/>
        <dbReference type="ChEBI" id="CHEBI:43474"/>
        <dbReference type="ChEBI" id="CHEBI:61977"/>
        <dbReference type="EC" id="3.1.3.16"/>
    </reaction>
</comment>
<feature type="compositionally biased region" description="Acidic residues" evidence="10">
    <location>
        <begin position="845"/>
        <end position="858"/>
    </location>
</feature>
<evidence type="ECO:0000256" key="4">
    <source>
        <dbReference type="ARBA" id="ARBA00022912"/>
    </source>
</evidence>
<feature type="compositionally biased region" description="Basic and acidic residues" evidence="10">
    <location>
        <begin position="340"/>
        <end position="415"/>
    </location>
</feature>